<feature type="signal peptide" evidence="1">
    <location>
        <begin position="1"/>
        <end position="19"/>
    </location>
</feature>
<dbReference type="OrthoDB" id="3852378at2759"/>
<comment type="caution">
    <text evidence="2">The sequence shown here is derived from an EMBL/GenBank/DDBJ whole genome shotgun (WGS) entry which is preliminary data.</text>
</comment>
<organism evidence="2 3">
    <name type="scientific">Pseudocercospora eumusae</name>
    <dbReference type="NCBI Taxonomy" id="321146"/>
    <lineage>
        <taxon>Eukaryota</taxon>
        <taxon>Fungi</taxon>
        <taxon>Dikarya</taxon>
        <taxon>Ascomycota</taxon>
        <taxon>Pezizomycotina</taxon>
        <taxon>Dothideomycetes</taxon>
        <taxon>Dothideomycetidae</taxon>
        <taxon>Mycosphaerellales</taxon>
        <taxon>Mycosphaerellaceae</taxon>
        <taxon>Pseudocercospora</taxon>
    </lineage>
</organism>
<evidence type="ECO:0000313" key="2">
    <source>
        <dbReference type="EMBL" id="KXT04024.1"/>
    </source>
</evidence>
<proteinExistence type="predicted"/>
<name>A0A139HNG0_9PEZI</name>
<keyword evidence="3" id="KW-1185">Reference proteome</keyword>
<reference evidence="2 3" key="1">
    <citation type="submission" date="2015-07" db="EMBL/GenBank/DDBJ databases">
        <title>Comparative genomics of the Sigatoka disease complex on banana suggests a link between parallel evolutionary changes in Pseudocercospora fijiensis and Pseudocercospora eumusae and increased virulence on the banana host.</title>
        <authorList>
            <person name="Chang T.-C."/>
            <person name="Salvucci A."/>
            <person name="Crous P.W."/>
            <person name="Stergiopoulos I."/>
        </authorList>
    </citation>
    <scope>NUCLEOTIDE SEQUENCE [LARGE SCALE GENOMIC DNA]</scope>
    <source>
        <strain evidence="2 3">CBS 114824</strain>
    </source>
</reference>
<dbReference type="AlphaFoldDB" id="A0A139HNG0"/>
<keyword evidence="1" id="KW-0732">Signal</keyword>
<sequence length="222" mass="25004">MHLIGLVATLASLLSLVQALVYHFDSAIYENACGMHKYDHLYGSLPTDYAKSQRGVHGIFGKAMWRLDIRNLLFPGCNEFNGARRCRMQRLAANGVRLKTSWRHGRHRVFIRTKGCWTQQSGDSSKTLNEHYPCDNDGGGYDANLLTFDKGVTYQTCIEANDDSPNRISWLWKITSPFGHYKRDGVIQKRILDLIEIDHSVATGGGDTKIVIVDEDGVETEL</sequence>
<gene>
    <name evidence="2" type="ORF">AC578_4962</name>
</gene>
<dbReference type="EMBL" id="LFZN01000024">
    <property type="protein sequence ID" value="KXT04024.1"/>
    <property type="molecule type" value="Genomic_DNA"/>
</dbReference>
<feature type="chain" id="PRO_5007806910" evidence="1">
    <location>
        <begin position="20"/>
        <end position="222"/>
    </location>
</feature>
<evidence type="ECO:0000313" key="3">
    <source>
        <dbReference type="Proteomes" id="UP000070133"/>
    </source>
</evidence>
<evidence type="ECO:0000256" key="1">
    <source>
        <dbReference type="SAM" id="SignalP"/>
    </source>
</evidence>
<accession>A0A139HNG0</accession>
<protein>
    <submittedName>
        <fullName evidence="2">Uncharacterized protein</fullName>
    </submittedName>
</protein>
<dbReference type="Proteomes" id="UP000070133">
    <property type="component" value="Unassembled WGS sequence"/>
</dbReference>